<protein>
    <submittedName>
        <fullName evidence="3">Putative cupin superfamily protein</fullName>
    </submittedName>
</protein>
<dbReference type="EMBL" id="JACHNU010000001">
    <property type="protein sequence ID" value="MBB4661550.1"/>
    <property type="molecule type" value="Genomic_DNA"/>
</dbReference>
<dbReference type="InterPro" id="IPR011051">
    <property type="entry name" value="RmlC_Cupin_sf"/>
</dbReference>
<gene>
    <name evidence="3" type="ORF">BDZ31_001123</name>
</gene>
<evidence type="ECO:0000259" key="2">
    <source>
        <dbReference type="Pfam" id="PF07883"/>
    </source>
</evidence>
<dbReference type="InterPro" id="IPR014710">
    <property type="entry name" value="RmlC-like_jellyroll"/>
</dbReference>
<organism evidence="3 4">
    <name type="scientific">Conexibacter arvalis</name>
    <dbReference type="NCBI Taxonomy" id="912552"/>
    <lineage>
        <taxon>Bacteria</taxon>
        <taxon>Bacillati</taxon>
        <taxon>Actinomycetota</taxon>
        <taxon>Thermoleophilia</taxon>
        <taxon>Solirubrobacterales</taxon>
        <taxon>Conexibacteraceae</taxon>
        <taxon>Conexibacter</taxon>
    </lineage>
</organism>
<dbReference type="Gene3D" id="2.60.120.10">
    <property type="entry name" value="Jelly Rolls"/>
    <property type="match status" value="1"/>
</dbReference>
<accession>A0A840IC85</accession>
<evidence type="ECO:0000313" key="3">
    <source>
        <dbReference type="EMBL" id="MBB4661550.1"/>
    </source>
</evidence>
<dbReference type="Pfam" id="PF07883">
    <property type="entry name" value="Cupin_2"/>
    <property type="match status" value="1"/>
</dbReference>
<dbReference type="InterPro" id="IPR051610">
    <property type="entry name" value="GPI/OXD"/>
</dbReference>
<comment type="caution">
    <text evidence="3">The sequence shown here is derived from an EMBL/GenBank/DDBJ whole genome shotgun (WGS) entry which is preliminary data.</text>
</comment>
<evidence type="ECO:0000256" key="1">
    <source>
        <dbReference type="ARBA" id="ARBA00022723"/>
    </source>
</evidence>
<feature type="domain" description="Cupin type-2" evidence="2">
    <location>
        <begin position="58"/>
        <end position="124"/>
    </location>
</feature>
<reference evidence="3 4" key="1">
    <citation type="submission" date="2020-08" db="EMBL/GenBank/DDBJ databases">
        <title>Genomic Encyclopedia of Archaeal and Bacterial Type Strains, Phase II (KMG-II): from individual species to whole genera.</title>
        <authorList>
            <person name="Goeker M."/>
        </authorList>
    </citation>
    <scope>NUCLEOTIDE SEQUENCE [LARGE SCALE GENOMIC DNA]</scope>
    <source>
        <strain evidence="3 4">DSM 23288</strain>
    </source>
</reference>
<dbReference type="Proteomes" id="UP000585272">
    <property type="component" value="Unassembled WGS sequence"/>
</dbReference>
<dbReference type="InterPro" id="IPR013096">
    <property type="entry name" value="Cupin_2"/>
</dbReference>
<dbReference type="PANTHER" id="PTHR35848">
    <property type="entry name" value="OXALATE-BINDING PROTEIN"/>
    <property type="match status" value="1"/>
</dbReference>
<dbReference type="SUPFAM" id="SSF51182">
    <property type="entry name" value="RmlC-like cupins"/>
    <property type="match status" value="1"/>
</dbReference>
<dbReference type="RefSeq" id="WP_183339806.1">
    <property type="nucleotide sequence ID" value="NZ_JACHNU010000001.1"/>
</dbReference>
<keyword evidence="4" id="KW-1185">Reference proteome</keyword>
<proteinExistence type="predicted"/>
<sequence>MERNADTIPAAASGAGYTRVNLEAVEDSAAKHGFGDFGEARFATGDLEAERTGVSFHRVRPGRRQSFGHRHEQAEEVYVVISGSGRVKIDDEIVELAPRDAIRVSATSARCFEAGEDGMEMLAVGARHEGDGEILPGWWS</sequence>
<keyword evidence="1" id="KW-0479">Metal-binding</keyword>
<dbReference type="AlphaFoldDB" id="A0A840IC85"/>
<dbReference type="GO" id="GO:0046872">
    <property type="term" value="F:metal ion binding"/>
    <property type="evidence" value="ECO:0007669"/>
    <property type="project" value="UniProtKB-KW"/>
</dbReference>
<name>A0A840IC85_9ACTN</name>
<evidence type="ECO:0000313" key="4">
    <source>
        <dbReference type="Proteomes" id="UP000585272"/>
    </source>
</evidence>
<dbReference type="PANTHER" id="PTHR35848:SF9">
    <property type="entry name" value="SLL1358 PROTEIN"/>
    <property type="match status" value="1"/>
</dbReference>